<name>A0AAW9YI68_9GAMM</name>
<protein>
    <recommendedName>
        <fullName evidence="3">Phage protein</fullName>
    </recommendedName>
</protein>
<dbReference type="EMBL" id="JAAIKZ010000055">
    <property type="protein sequence ID" value="NEX77232.1"/>
    <property type="molecule type" value="Genomic_DNA"/>
</dbReference>
<reference evidence="1 2" key="1">
    <citation type="submission" date="2020-02" db="EMBL/GenBank/DDBJ databases">
        <title>Genome sequencing of Aeromonas rivipollensis.</title>
        <authorList>
            <person name="Fono-Tamo Ubani E.K."/>
            <person name="Lekota K.E."/>
        </authorList>
    </citation>
    <scope>NUCLEOTIDE SEQUENCE [LARGE SCALE GENOMIC DNA]</scope>
    <source>
        <strain evidence="1 2">G87</strain>
    </source>
</reference>
<sequence length="117" mass="12457">MKKAYDLTNLEGLRKAAKDARNGSVIGGMFGPQLWLLEKGFGLLERAIDTVSPAKAVKAQAQAAADLIKAGKENGVKKMTITMDEQAGIHFDAPIEGAKISFSAGSKGKTTLNVEYF</sequence>
<evidence type="ECO:0008006" key="3">
    <source>
        <dbReference type="Google" id="ProtNLM"/>
    </source>
</evidence>
<dbReference type="RefSeq" id="WP_163150148.1">
    <property type="nucleotide sequence ID" value="NZ_JAAIKZ010000055.1"/>
</dbReference>
<dbReference type="AlphaFoldDB" id="A0AAW9YI68"/>
<proteinExistence type="predicted"/>
<dbReference type="Proteomes" id="UP000480681">
    <property type="component" value="Unassembled WGS sequence"/>
</dbReference>
<gene>
    <name evidence="1" type="ORF">G4911_21285</name>
</gene>
<accession>A0AAW9YI68</accession>
<evidence type="ECO:0000313" key="1">
    <source>
        <dbReference type="EMBL" id="NEX77232.1"/>
    </source>
</evidence>
<evidence type="ECO:0000313" key="2">
    <source>
        <dbReference type="Proteomes" id="UP000480681"/>
    </source>
</evidence>
<comment type="caution">
    <text evidence="1">The sequence shown here is derived from an EMBL/GenBank/DDBJ whole genome shotgun (WGS) entry which is preliminary data.</text>
</comment>
<organism evidence="1 2">
    <name type="scientific">Aeromonas rivipollensis</name>
    <dbReference type="NCBI Taxonomy" id="948519"/>
    <lineage>
        <taxon>Bacteria</taxon>
        <taxon>Pseudomonadati</taxon>
        <taxon>Pseudomonadota</taxon>
        <taxon>Gammaproteobacteria</taxon>
        <taxon>Aeromonadales</taxon>
        <taxon>Aeromonadaceae</taxon>
        <taxon>Aeromonas</taxon>
    </lineage>
</organism>